<evidence type="ECO:0000313" key="2">
    <source>
        <dbReference type="EMBL" id="CAL1604027.1"/>
    </source>
</evidence>
<gene>
    <name evidence="2" type="ORF">KC01_LOCUS31610</name>
</gene>
<keyword evidence="1" id="KW-1133">Transmembrane helix</keyword>
<dbReference type="Proteomes" id="UP001497482">
    <property type="component" value="Chromosome 4"/>
</dbReference>
<sequence>MWVRGDVDVGDVEKWSCCCVYEGVGGGLSERVCWGGGGGVLVGFCFYGGGFLVWVGGGGYGGDCVVFLFCLFICLCVMVWVYFCFGGFWVGGGGVVVFCGWVGVYGGICGWDIFFGLCLGYWWW</sequence>
<accession>A0AAV2LTZ7</accession>
<keyword evidence="3" id="KW-1185">Reference proteome</keyword>
<dbReference type="AlphaFoldDB" id="A0AAV2LTZ7"/>
<reference evidence="2 3" key="1">
    <citation type="submission" date="2024-04" db="EMBL/GenBank/DDBJ databases">
        <authorList>
            <person name="Waldvogel A.-M."/>
            <person name="Schoenle A."/>
        </authorList>
    </citation>
    <scope>NUCLEOTIDE SEQUENCE [LARGE SCALE GENOMIC DNA]</scope>
</reference>
<feature type="transmembrane region" description="Helical" evidence="1">
    <location>
        <begin position="34"/>
        <end position="54"/>
    </location>
</feature>
<proteinExistence type="predicted"/>
<dbReference type="EMBL" id="OZ035826">
    <property type="protein sequence ID" value="CAL1604027.1"/>
    <property type="molecule type" value="Genomic_DNA"/>
</dbReference>
<feature type="transmembrane region" description="Helical" evidence="1">
    <location>
        <begin position="95"/>
        <end position="123"/>
    </location>
</feature>
<evidence type="ECO:0000313" key="3">
    <source>
        <dbReference type="Proteomes" id="UP001497482"/>
    </source>
</evidence>
<name>A0AAV2LTZ7_KNICA</name>
<keyword evidence="1" id="KW-0812">Transmembrane</keyword>
<feature type="transmembrane region" description="Helical" evidence="1">
    <location>
        <begin position="66"/>
        <end position="89"/>
    </location>
</feature>
<protein>
    <submittedName>
        <fullName evidence="2">Uncharacterized protein</fullName>
    </submittedName>
</protein>
<keyword evidence="1" id="KW-0472">Membrane</keyword>
<evidence type="ECO:0000256" key="1">
    <source>
        <dbReference type="SAM" id="Phobius"/>
    </source>
</evidence>
<organism evidence="2 3">
    <name type="scientific">Knipowitschia caucasica</name>
    <name type="common">Caucasian dwarf goby</name>
    <name type="synonym">Pomatoschistus caucasicus</name>
    <dbReference type="NCBI Taxonomy" id="637954"/>
    <lineage>
        <taxon>Eukaryota</taxon>
        <taxon>Metazoa</taxon>
        <taxon>Chordata</taxon>
        <taxon>Craniata</taxon>
        <taxon>Vertebrata</taxon>
        <taxon>Euteleostomi</taxon>
        <taxon>Actinopterygii</taxon>
        <taxon>Neopterygii</taxon>
        <taxon>Teleostei</taxon>
        <taxon>Neoteleostei</taxon>
        <taxon>Acanthomorphata</taxon>
        <taxon>Gobiaria</taxon>
        <taxon>Gobiiformes</taxon>
        <taxon>Gobioidei</taxon>
        <taxon>Gobiidae</taxon>
        <taxon>Gobiinae</taxon>
        <taxon>Knipowitschia</taxon>
    </lineage>
</organism>